<dbReference type="InterPro" id="IPR005218">
    <property type="entry name" value="Diacylglycerol/lipid_kinase"/>
</dbReference>
<dbReference type="GO" id="GO:0005524">
    <property type="term" value="F:ATP binding"/>
    <property type="evidence" value="ECO:0007669"/>
    <property type="project" value="UniProtKB-KW"/>
</dbReference>
<dbReference type="InterPro" id="IPR016064">
    <property type="entry name" value="NAD/diacylglycerol_kinase_sf"/>
</dbReference>
<organism evidence="10 11">
    <name type="scientific">Lacticaseibacillus saniviri JCM 17471 = DSM 24301</name>
    <dbReference type="NCBI Taxonomy" id="1293598"/>
    <lineage>
        <taxon>Bacteria</taxon>
        <taxon>Bacillati</taxon>
        <taxon>Bacillota</taxon>
        <taxon>Bacilli</taxon>
        <taxon>Lactobacillales</taxon>
        <taxon>Lactobacillaceae</taxon>
        <taxon>Lacticaseibacillus</taxon>
    </lineage>
</organism>
<dbReference type="Pfam" id="PF00781">
    <property type="entry name" value="DAGK_cat"/>
    <property type="match status" value="1"/>
</dbReference>
<dbReference type="GO" id="GO:0016301">
    <property type="term" value="F:kinase activity"/>
    <property type="evidence" value="ECO:0007669"/>
    <property type="project" value="UniProtKB-KW"/>
</dbReference>
<dbReference type="PANTHER" id="PTHR12358:SF54">
    <property type="entry name" value="SPHINGOSINE KINASE RELATED PROTEIN"/>
    <property type="match status" value="1"/>
</dbReference>
<keyword evidence="7" id="KW-0443">Lipid metabolism</keyword>
<dbReference type="SMART" id="SM00046">
    <property type="entry name" value="DAGKc"/>
    <property type="match status" value="1"/>
</dbReference>
<gene>
    <name evidence="10" type="ORF">IV56_GL001485</name>
</gene>
<dbReference type="STRING" id="1293598.IV56_GL001485"/>
<keyword evidence="8" id="KW-1208">Phospholipid metabolism</keyword>
<sequence length="334" mass="36877">MNAWATRPIIGNEGINLMTEPFFYIIVNPVAGSGNGAKTWQQIQPIFEQRHLDYQVKVSQYAGHTIELAKQIGNFATHDQAVLIVVGGDGTLNQALTGLRATKTPLMPLAYVPTGSGNDFARGTDINQDPLKALEQILSATQPVSIDVGQYSETTHHHAGYFVNNIGIGFDAAVVASTNHSKAKQWLNRVHLGNLAYGFNVLKVLFKRKPFALTVNVDGQQIMIPDAFLVTTTNHPYFGGGVKILPAASPTDGKLDLIVVEHTNLITFVFLAIQLLRGQHTKYAKVHHFQSKHIQLMTNSLEYGQMDGEEMGTRAFALDFKVSQHPFWYIPENK</sequence>
<dbReference type="PROSITE" id="PS50146">
    <property type="entry name" value="DAGK"/>
    <property type="match status" value="1"/>
</dbReference>
<comment type="similarity">
    <text evidence="2">Belongs to the diacylglycerol/lipid kinase family.</text>
</comment>
<dbReference type="PATRIC" id="fig|1293598.4.peg.1550"/>
<dbReference type="Gene3D" id="2.60.200.40">
    <property type="match status" value="1"/>
</dbReference>
<keyword evidence="5 10" id="KW-0418">Kinase</keyword>
<evidence type="ECO:0000256" key="6">
    <source>
        <dbReference type="ARBA" id="ARBA00022840"/>
    </source>
</evidence>
<dbReference type="Proteomes" id="UP000050969">
    <property type="component" value="Unassembled WGS sequence"/>
</dbReference>
<keyword evidence="3" id="KW-0808">Transferase</keyword>
<dbReference type="Pfam" id="PF19279">
    <property type="entry name" value="YegS_C"/>
    <property type="match status" value="1"/>
</dbReference>
<keyword evidence="7" id="KW-0594">Phospholipid biosynthesis</keyword>
<evidence type="ECO:0000256" key="2">
    <source>
        <dbReference type="ARBA" id="ARBA00005983"/>
    </source>
</evidence>
<dbReference type="InterPro" id="IPR050187">
    <property type="entry name" value="Lipid_Phosphate_FormReg"/>
</dbReference>
<accession>A0A0R2MXZ2</accession>
<evidence type="ECO:0000256" key="5">
    <source>
        <dbReference type="ARBA" id="ARBA00022777"/>
    </source>
</evidence>
<dbReference type="InterPro" id="IPR001206">
    <property type="entry name" value="Diacylglycerol_kinase_cat_dom"/>
</dbReference>
<dbReference type="EMBL" id="JQCE01000005">
    <property type="protein sequence ID" value="KRO18353.1"/>
    <property type="molecule type" value="Genomic_DNA"/>
</dbReference>
<evidence type="ECO:0000259" key="9">
    <source>
        <dbReference type="PROSITE" id="PS50146"/>
    </source>
</evidence>
<keyword evidence="6" id="KW-0067">ATP-binding</keyword>
<dbReference type="AlphaFoldDB" id="A0A0R2MXZ2"/>
<evidence type="ECO:0000256" key="1">
    <source>
        <dbReference type="ARBA" id="ARBA00001946"/>
    </source>
</evidence>
<comment type="cofactor">
    <cofactor evidence="1">
        <name>Mg(2+)</name>
        <dbReference type="ChEBI" id="CHEBI:18420"/>
    </cofactor>
</comment>
<proteinExistence type="inferred from homology"/>
<dbReference type="GO" id="GO:0008654">
    <property type="term" value="P:phospholipid biosynthetic process"/>
    <property type="evidence" value="ECO:0007669"/>
    <property type="project" value="UniProtKB-KW"/>
</dbReference>
<feature type="domain" description="DAGKc" evidence="9">
    <location>
        <begin position="18"/>
        <end position="154"/>
    </location>
</feature>
<evidence type="ECO:0000313" key="10">
    <source>
        <dbReference type="EMBL" id="KRO18353.1"/>
    </source>
</evidence>
<dbReference type="SUPFAM" id="SSF111331">
    <property type="entry name" value="NAD kinase/diacylglycerol kinase-like"/>
    <property type="match status" value="1"/>
</dbReference>
<keyword evidence="11" id="KW-1185">Reference proteome</keyword>
<evidence type="ECO:0000256" key="3">
    <source>
        <dbReference type="ARBA" id="ARBA00022679"/>
    </source>
</evidence>
<dbReference type="Gene3D" id="3.40.50.10330">
    <property type="entry name" value="Probable inorganic polyphosphate/atp-NAD kinase, domain 1"/>
    <property type="match status" value="1"/>
</dbReference>
<evidence type="ECO:0000313" key="11">
    <source>
        <dbReference type="Proteomes" id="UP000050969"/>
    </source>
</evidence>
<keyword evidence="4" id="KW-0547">Nucleotide-binding</keyword>
<dbReference type="NCBIfam" id="TIGR00147">
    <property type="entry name" value="YegS/Rv2252/BmrU family lipid kinase"/>
    <property type="match status" value="1"/>
</dbReference>
<keyword evidence="7" id="KW-0444">Lipid biosynthesis</keyword>
<dbReference type="InterPro" id="IPR045540">
    <property type="entry name" value="YegS/DAGK_C"/>
</dbReference>
<evidence type="ECO:0000256" key="7">
    <source>
        <dbReference type="ARBA" id="ARBA00023209"/>
    </source>
</evidence>
<protein>
    <submittedName>
        <fullName evidence="10">Diacylglycerol kinase</fullName>
    </submittedName>
</protein>
<name>A0A0R2MXZ2_9LACO</name>
<evidence type="ECO:0000256" key="8">
    <source>
        <dbReference type="ARBA" id="ARBA00023264"/>
    </source>
</evidence>
<dbReference type="PANTHER" id="PTHR12358">
    <property type="entry name" value="SPHINGOSINE KINASE"/>
    <property type="match status" value="1"/>
</dbReference>
<reference evidence="10 11" key="1">
    <citation type="journal article" date="2015" name="Genome Announc.">
        <title>Expanding the biotechnology potential of lactobacilli through comparative genomics of 213 strains and associated genera.</title>
        <authorList>
            <person name="Sun Z."/>
            <person name="Harris H.M."/>
            <person name="McCann A."/>
            <person name="Guo C."/>
            <person name="Argimon S."/>
            <person name="Zhang W."/>
            <person name="Yang X."/>
            <person name="Jeffery I.B."/>
            <person name="Cooney J.C."/>
            <person name="Kagawa T.F."/>
            <person name="Liu W."/>
            <person name="Song Y."/>
            <person name="Salvetti E."/>
            <person name="Wrobel A."/>
            <person name="Rasinkangas P."/>
            <person name="Parkhill J."/>
            <person name="Rea M.C."/>
            <person name="O'Sullivan O."/>
            <person name="Ritari J."/>
            <person name="Douillard F.P."/>
            <person name="Paul Ross R."/>
            <person name="Yang R."/>
            <person name="Briner A.E."/>
            <person name="Felis G.E."/>
            <person name="de Vos W.M."/>
            <person name="Barrangou R."/>
            <person name="Klaenhammer T.R."/>
            <person name="Caufield P.W."/>
            <person name="Cui Y."/>
            <person name="Zhang H."/>
            <person name="O'Toole P.W."/>
        </authorList>
    </citation>
    <scope>NUCLEOTIDE SEQUENCE [LARGE SCALE GENOMIC DNA]</scope>
    <source>
        <strain evidence="10 11">DSM 24301</strain>
    </source>
</reference>
<comment type="caution">
    <text evidence="10">The sequence shown here is derived from an EMBL/GenBank/DDBJ whole genome shotgun (WGS) entry which is preliminary data.</text>
</comment>
<evidence type="ECO:0000256" key="4">
    <source>
        <dbReference type="ARBA" id="ARBA00022741"/>
    </source>
</evidence>
<dbReference type="InterPro" id="IPR017438">
    <property type="entry name" value="ATP-NAD_kinase_N"/>
</dbReference>